<dbReference type="GO" id="GO:0031179">
    <property type="term" value="P:peptide modification"/>
    <property type="evidence" value="ECO:0007669"/>
    <property type="project" value="InterPro"/>
</dbReference>
<name>A0AAT9HVB9_9ACTN</name>
<accession>A0AAT9HVB9</accession>
<dbReference type="AlphaFoldDB" id="A0AAT9HVB9"/>
<evidence type="ECO:0000313" key="2">
    <source>
        <dbReference type="EMBL" id="BFO21394.1"/>
    </source>
</evidence>
<dbReference type="EMBL" id="AP035768">
    <property type="protein sequence ID" value="BFO21394.1"/>
    <property type="molecule type" value="Genomic_DNA"/>
</dbReference>
<dbReference type="Pfam" id="PF05147">
    <property type="entry name" value="LANC_like"/>
    <property type="match status" value="1"/>
</dbReference>
<dbReference type="InterPro" id="IPR007822">
    <property type="entry name" value="LANC-like"/>
</dbReference>
<dbReference type="CDD" id="cd04791">
    <property type="entry name" value="LanC_SerThrkinase"/>
    <property type="match status" value="1"/>
</dbReference>
<gene>
    <name evidence="2" type="ORF">SHKM778_77820</name>
</gene>
<proteinExistence type="predicted"/>
<dbReference type="InterPro" id="IPR058053">
    <property type="entry name" value="RamC_C"/>
</dbReference>
<evidence type="ECO:0000256" key="1">
    <source>
        <dbReference type="SAM" id="MobiDB-lite"/>
    </source>
</evidence>
<feature type="region of interest" description="Disordered" evidence="1">
    <location>
        <begin position="46"/>
        <end position="98"/>
    </location>
</feature>
<protein>
    <submittedName>
        <fullName evidence="2">Uncharacterized protein</fullName>
    </submittedName>
</protein>
<organism evidence="2">
    <name type="scientific">Streptomyces haneummycinicus</name>
    <dbReference type="NCBI Taxonomy" id="3074435"/>
    <lineage>
        <taxon>Bacteria</taxon>
        <taxon>Bacillati</taxon>
        <taxon>Actinomycetota</taxon>
        <taxon>Actinomycetes</taxon>
        <taxon>Kitasatosporales</taxon>
        <taxon>Streptomycetaceae</taxon>
        <taxon>Streptomyces</taxon>
    </lineage>
</organism>
<feature type="compositionally biased region" description="Basic residues" evidence="1">
    <location>
        <begin position="54"/>
        <end position="63"/>
    </location>
</feature>
<dbReference type="SMART" id="SM01260">
    <property type="entry name" value="LANC_like"/>
    <property type="match status" value="1"/>
</dbReference>
<reference evidence="2" key="1">
    <citation type="submission" date="2024-06" db="EMBL/GenBank/DDBJ databases">
        <authorList>
            <consortium name="consrtm"/>
            <person name="Uemura M."/>
            <person name="Terahara T."/>
        </authorList>
    </citation>
    <scope>NUCLEOTIDE SEQUENCE</scope>
    <source>
        <strain evidence="2">KM77-8</strain>
    </source>
</reference>
<reference evidence="2" key="2">
    <citation type="submission" date="2024-07" db="EMBL/GenBank/DDBJ databases">
        <title>Streptomyces haneummycinica sp. nov., a new antibiotic-producing actinobacterium isolated from marine sediment.</title>
        <authorList>
            <person name="Uemura M."/>
            <person name="Hamada M."/>
            <person name="Hirano S."/>
            <person name="Kobayashi K."/>
            <person name="Ohshiro T."/>
            <person name="Kobayashi T."/>
            <person name="Terahara T."/>
        </authorList>
    </citation>
    <scope>NUCLEOTIDE SEQUENCE</scope>
    <source>
        <strain evidence="2">KM77-8</strain>
    </source>
</reference>
<dbReference type="SUPFAM" id="SSF158745">
    <property type="entry name" value="LanC-like"/>
    <property type="match status" value="1"/>
</dbReference>
<dbReference type="Gene3D" id="1.50.10.20">
    <property type="match status" value="1"/>
</dbReference>
<sequence>MPWGPGKVDQLIAFIRAHFPVPADFADHVYRDLGSVPHAAATLGTAPSAASAHFGRHRGKRTGRTSVPTLPAASSPPPTRPARTGCTRGRGTVLHPEGGLNLAHGAAGVLWSLAETGTPPPEEHIDWLIDAVSALDDPRPGFYNGLSGIAYALDHLGRTDTAAEIIGRVARTPLETTGHSLYDGLSGIGLAQLHFARRLGMARLRDRALGIADRLTSRNPAASAARSPQPGLLRGESGSALLLLRLYEETGDTALLDHAEAALRRDLDRFGWNPEKPLPPEASGHIPLIASGCGGTGMVLTAYLGHRPDPYLVTVRDAIRAAADAPFLANAGLFHGRAGALLALLAMSGTDTDTHAAVQRHLDGFALHTVSHDGRPAFLGTECLRISTDLATGAAGVLLAVDAALTGRRSAIPFL</sequence>